<dbReference type="PANTHER" id="PTHR43072">
    <property type="entry name" value="N-ACETYLTRANSFERASE"/>
    <property type="match status" value="1"/>
</dbReference>
<proteinExistence type="predicted"/>
<dbReference type="EMBL" id="CP101989">
    <property type="protein sequence ID" value="UUI64991.1"/>
    <property type="molecule type" value="Genomic_DNA"/>
</dbReference>
<dbReference type="PANTHER" id="PTHR43072:SF8">
    <property type="entry name" value="ACYLTRANSFERASE FABY-RELATED"/>
    <property type="match status" value="1"/>
</dbReference>
<accession>A0ABY5K6F6</accession>
<sequence>MPAAGRDPTRAPVDVRVGGVADAAACAAVYAPYVRDTVVSFEAEPPTPAQMAERIAAALVAHTWLVAQVPAGAPDAGRVVGYAYAGPLAARPAYRWACETSVYLEPGTLGRGTGRALYTALLDRLTAMGYRQAVGVYAEPNPASAGLHAALGFEVVGTHRAIGFKHGAWHDVTRVQRPLGPGGTTPPSG</sequence>
<dbReference type="SUPFAM" id="SSF55729">
    <property type="entry name" value="Acyl-CoA N-acyltransferases (Nat)"/>
    <property type="match status" value="1"/>
</dbReference>
<protein>
    <submittedName>
        <fullName evidence="2">GNAT family N-acetyltransferase</fullName>
    </submittedName>
</protein>
<dbReference type="RefSeq" id="WP_227563482.1">
    <property type="nucleotide sequence ID" value="NZ_CP101989.1"/>
</dbReference>
<feature type="domain" description="N-acetyltransferase" evidence="1">
    <location>
        <begin position="13"/>
        <end position="180"/>
    </location>
</feature>
<dbReference type="InterPro" id="IPR000182">
    <property type="entry name" value="GNAT_dom"/>
</dbReference>
<dbReference type="Pfam" id="PF13420">
    <property type="entry name" value="Acetyltransf_4"/>
    <property type="match status" value="1"/>
</dbReference>
<dbReference type="Proteomes" id="UP001317322">
    <property type="component" value="Chromosome"/>
</dbReference>
<evidence type="ECO:0000313" key="2">
    <source>
        <dbReference type="EMBL" id="UUI64991.1"/>
    </source>
</evidence>
<dbReference type="Gene3D" id="3.40.630.30">
    <property type="match status" value="1"/>
</dbReference>
<reference evidence="2 3" key="1">
    <citation type="submission" date="2022-07" db="EMBL/GenBank/DDBJ databases">
        <title>Novel species in genus cellulomonas.</title>
        <authorList>
            <person name="Ye L."/>
        </authorList>
    </citation>
    <scope>NUCLEOTIDE SEQUENCE [LARGE SCALE GENOMIC DNA]</scope>
    <source>
        <strain evidence="3">zg-Y908</strain>
    </source>
</reference>
<gene>
    <name evidence="2" type="ORF">NP075_18070</name>
</gene>
<organism evidence="2 3">
    <name type="scientific">Cellulomonas wangsupingiae</name>
    <dbReference type="NCBI Taxonomy" id="2968085"/>
    <lineage>
        <taxon>Bacteria</taxon>
        <taxon>Bacillati</taxon>
        <taxon>Actinomycetota</taxon>
        <taxon>Actinomycetes</taxon>
        <taxon>Micrococcales</taxon>
        <taxon>Cellulomonadaceae</taxon>
        <taxon>Cellulomonas</taxon>
    </lineage>
</organism>
<dbReference type="PROSITE" id="PS51186">
    <property type="entry name" value="GNAT"/>
    <property type="match status" value="1"/>
</dbReference>
<keyword evidence="3" id="KW-1185">Reference proteome</keyword>
<evidence type="ECO:0000313" key="3">
    <source>
        <dbReference type="Proteomes" id="UP001317322"/>
    </source>
</evidence>
<evidence type="ECO:0000259" key="1">
    <source>
        <dbReference type="PROSITE" id="PS51186"/>
    </source>
</evidence>
<dbReference type="InterPro" id="IPR016181">
    <property type="entry name" value="Acyl_CoA_acyltransferase"/>
</dbReference>
<name>A0ABY5K6F6_9CELL</name>